<evidence type="ECO:0000256" key="1">
    <source>
        <dbReference type="SAM" id="MobiDB-lite"/>
    </source>
</evidence>
<dbReference type="AlphaFoldDB" id="A0A427AJG4"/>
<sequence length="126" mass="14000">MELLRGKNPAGCLGVGFLRECKEKRSSSLGKQMAAGRQGRGKLTGYHRWRGGSHAERSGLLEGRLCGVRGRVLVIRGRKRSHLNICCVNEKIRMLGFRHPHKIPVLGQIPDTTTKELLSNAATRFL</sequence>
<reference evidence="2 3" key="1">
    <citation type="journal article" date="2014" name="Agronomy (Basel)">
        <title>A Draft Genome Sequence for Ensete ventricosum, the Drought-Tolerant Tree Against Hunger.</title>
        <authorList>
            <person name="Harrison J."/>
            <person name="Moore K.A."/>
            <person name="Paszkiewicz K."/>
            <person name="Jones T."/>
            <person name="Grant M."/>
            <person name="Ambacheew D."/>
            <person name="Muzemil S."/>
            <person name="Studholme D.J."/>
        </authorList>
    </citation>
    <scope>NUCLEOTIDE SEQUENCE [LARGE SCALE GENOMIC DNA]</scope>
</reference>
<gene>
    <name evidence="2" type="ORF">B296_00016055</name>
</gene>
<feature type="region of interest" description="Disordered" evidence="1">
    <location>
        <begin position="28"/>
        <end position="50"/>
    </location>
</feature>
<protein>
    <submittedName>
        <fullName evidence="2">Uncharacterized protein</fullName>
    </submittedName>
</protein>
<evidence type="ECO:0000313" key="2">
    <source>
        <dbReference type="EMBL" id="RRT76403.1"/>
    </source>
</evidence>
<evidence type="ECO:0000313" key="3">
    <source>
        <dbReference type="Proteomes" id="UP000287651"/>
    </source>
</evidence>
<dbReference type="Proteomes" id="UP000287651">
    <property type="component" value="Unassembled WGS sequence"/>
</dbReference>
<accession>A0A427AJG4</accession>
<comment type="caution">
    <text evidence="2">The sequence shown here is derived from an EMBL/GenBank/DDBJ whole genome shotgun (WGS) entry which is preliminary data.</text>
</comment>
<proteinExistence type="predicted"/>
<organism evidence="2 3">
    <name type="scientific">Ensete ventricosum</name>
    <name type="common">Abyssinian banana</name>
    <name type="synonym">Musa ensete</name>
    <dbReference type="NCBI Taxonomy" id="4639"/>
    <lineage>
        <taxon>Eukaryota</taxon>
        <taxon>Viridiplantae</taxon>
        <taxon>Streptophyta</taxon>
        <taxon>Embryophyta</taxon>
        <taxon>Tracheophyta</taxon>
        <taxon>Spermatophyta</taxon>
        <taxon>Magnoliopsida</taxon>
        <taxon>Liliopsida</taxon>
        <taxon>Zingiberales</taxon>
        <taxon>Musaceae</taxon>
        <taxon>Ensete</taxon>
    </lineage>
</organism>
<name>A0A427AJG4_ENSVE</name>
<dbReference type="EMBL" id="AMZH03002203">
    <property type="protein sequence ID" value="RRT76403.1"/>
    <property type="molecule type" value="Genomic_DNA"/>
</dbReference>